<protein>
    <recommendedName>
        <fullName evidence="2">aldehyde dehydrogenase (NAD(+))</fullName>
        <ecNumber evidence="2">1.2.1.3</ecNumber>
    </recommendedName>
</protein>
<dbReference type="Gene3D" id="3.40.605.10">
    <property type="entry name" value="Aldehyde Dehydrogenase, Chain A, domain 1"/>
    <property type="match status" value="1"/>
</dbReference>
<dbReference type="AlphaFoldDB" id="A0A430MA01"/>
<comment type="similarity">
    <text evidence="1">Belongs to the aldehyde dehydrogenase family.</text>
</comment>
<dbReference type="InterPro" id="IPR016163">
    <property type="entry name" value="Ald_DH_C"/>
</dbReference>
<dbReference type="PANTHER" id="PTHR11699">
    <property type="entry name" value="ALDEHYDE DEHYDROGENASE-RELATED"/>
    <property type="match status" value="1"/>
</dbReference>
<dbReference type="Gene3D" id="3.40.309.10">
    <property type="entry name" value="Aldehyde Dehydrogenase, Chain A, domain 2"/>
    <property type="match status" value="1"/>
</dbReference>
<dbReference type="EMBL" id="MIKF01000005">
    <property type="protein sequence ID" value="RTE84704.1"/>
    <property type="molecule type" value="Genomic_DNA"/>
</dbReference>
<name>A0A430MA01_9HYPO</name>
<dbReference type="Proteomes" id="UP000287124">
    <property type="component" value="Unassembled WGS sequence"/>
</dbReference>
<reference evidence="5 6" key="1">
    <citation type="submission" date="2017-06" db="EMBL/GenBank/DDBJ databases">
        <title>Comparative genomic analysis of Ambrosia Fusariam Clade fungi.</title>
        <authorList>
            <person name="Stajich J.E."/>
            <person name="Carrillo J."/>
            <person name="Kijimoto T."/>
            <person name="Eskalen A."/>
            <person name="O'Donnell K."/>
            <person name="Kasson M."/>
        </authorList>
    </citation>
    <scope>NUCLEOTIDE SEQUENCE [LARGE SCALE GENOMIC DNA]</scope>
    <source>
        <strain evidence="5 6">UCR1854</strain>
    </source>
</reference>
<feature type="domain" description="Aldehyde dehydrogenase" evidence="4">
    <location>
        <begin position="1"/>
        <end position="96"/>
    </location>
</feature>
<gene>
    <name evidence="5" type="ORF">BHE90_000751</name>
</gene>
<dbReference type="InterPro" id="IPR015590">
    <property type="entry name" value="Aldehyde_DH_dom"/>
</dbReference>
<dbReference type="SUPFAM" id="SSF53720">
    <property type="entry name" value="ALDH-like"/>
    <property type="match status" value="1"/>
</dbReference>
<organism evidence="5 6">
    <name type="scientific">Fusarium euwallaceae</name>
    <dbReference type="NCBI Taxonomy" id="1147111"/>
    <lineage>
        <taxon>Eukaryota</taxon>
        <taxon>Fungi</taxon>
        <taxon>Dikarya</taxon>
        <taxon>Ascomycota</taxon>
        <taxon>Pezizomycotina</taxon>
        <taxon>Sordariomycetes</taxon>
        <taxon>Hypocreomycetidae</taxon>
        <taxon>Hypocreales</taxon>
        <taxon>Nectriaceae</taxon>
        <taxon>Fusarium</taxon>
        <taxon>Fusarium solani species complex</taxon>
    </lineage>
</organism>
<sequence>MRQEIFGPVAIINKFETEEEAITLANDSNYGLMAGIFTKDITRAMRFSAELDSGMVRINAVSTVFWQAPFGGTKESGIGRENGVHAIRSFTEPKTVFVNMNA</sequence>
<evidence type="ECO:0000259" key="4">
    <source>
        <dbReference type="Pfam" id="PF00171"/>
    </source>
</evidence>
<dbReference type="GO" id="GO:0004029">
    <property type="term" value="F:aldehyde dehydrogenase (NAD+) activity"/>
    <property type="evidence" value="ECO:0007669"/>
    <property type="project" value="UniProtKB-EC"/>
</dbReference>
<accession>A0A430MA01</accession>
<dbReference type="InterPro" id="IPR016162">
    <property type="entry name" value="Ald_DH_N"/>
</dbReference>
<dbReference type="EC" id="1.2.1.3" evidence="2"/>
<dbReference type="InterPro" id="IPR016161">
    <property type="entry name" value="Ald_DH/histidinol_DH"/>
</dbReference>
<dbReference type="Pfam" id="PF00171">
    <property type="entry name" value="Aldedh"/>
    <property type="match status" value="1"/>
</dbReference>
<evidence type="ECO:0000256" key="1">
    <source>
        <dbReference type="ARBA" id="ARBA00009986"/>
    </source>
</evidence>
<proteinExistence type="inferred from homology"/>
<comment type="catalytic activity">
    <reaction evidence="3">
        <text>an aldehyde + NAD(+) + H2O = a carboxylate + NADH + 2 H(+)</text>
        <dbReference type="Rhea" id="RHEA:16185"/>
        <dbReference type="ChEBI" id="CHEBI:15377"/>
        <dbReference type="ChEBI" id="CHEBI:15378"/>
        <dbReference type="ChEBI" id="CHEBI:17478"/>
        <dbReference type="ChEBI" id="CHEBI:29067"/>
        <dbReference type="ChEBI" id="CHEBI:57540"/>
        <dbReference type="ChEBI" id="CHEBI:57945"/>
        <dbReference type="EC" id="1.2.1.3"/>
    </reaction>
</comment>
<comment type="caution">
    <text evidence="5">The sequence shown here is derived from an EMBL/GenBank/DDBJ whole genome shotgun (WGS) entry which is preliminary data.</text>
</comment>
<evidence type="ECO:0000256" key="3">
    <source>
        <dbReference type="ARBA" id="ARBA00049194"/>
    </source>
</evidence>
<evidence type="ECO:0000256" key="2">
    <source>
        <dbReference type="ARBA" id="ARBA00024226"/>
    </source>
</evidence>
<evidence type="ECO:0000313" key="6">
    <source>
        <dbReference type="Proteomes" id="UP000287124"/>
    </source>
</evidence>
<evidence type="ECO:0000313" key="5">
    <source>
        <dbReference type="EMBL" id="RTE84704.1"/>
    </source>
</evidence>
<keyword evidence="6" id="KW-1185">Reference proteome</keyword>